<evidence type="ECO:0000313" key="5">
    <source>
        <dbReference type="EMBL" id="CAG8412107.1"/>
    </source>
</evidence>
<organism evidence="5 6">
    <name type="scientific">Penicillium salamii</name>
    <dbReference type="NCBI Taxonomy" id="1612424"/>
    <lineage>
        <taxon>Eukaryota</taxon>
        <taxon>Fungi</taxon>
        <taxon>Dikarya</taxon>
        <taxon>Ascomycota</taxon>
        <taxon>Pezizomycotina</taxon>
        <taxon>Eurotiomycetes</taxon>
        <taxon>Eurotiomycetidae</taxon>
        <taxon>Eurotiales</taxon>
        <taxon>Aspergillaceae</taxon>
        <taxon>Penicillium</taxon>
    </lineage>
</organism>
<dbReference type="Gene3D" id="3.30.300.30">
    <property type="match status" value="3"/>
</dbReference>
<gene>
    <name evidence="5" type="ORF">PSALAMII_LOCUS8931</name>
</gene>
<dbReference type="SUPFAM" id="SSF52777">
    <property type="entry name" value="CoA-dependent acyltransferases"/>
    <property type="match status" value="8"/>
</dbReference>
<dbReference type="InterPro" id="IPR010071">
    <property type="entry name" value="AA_adenyl_dom"/>
</dbReference>
<comment type="caution">
    <text evidence="5">The sequence shown here is derived from an EMBL/GenBank/DDBJ whole genome shotgun (WGS) entry which is preliminary data.</text>
</comment>
<evidence type="ECO:0000256" key="1">
    <source>
        <dbReference type="ARBA" id="ARBA00022450"/>
    </source>
</evidence>
<sequence>MTIQSTVEKVDSVAKCLFPIRNDGNVVGKGETTWDHIDICTCTLPGLTARPLCKPSCPNQGLQRGLGLAAERDDPLCFLATVWARILSEYAEVDFIRIGVCQATGTFTADMAEKSHMEVFAATRIRLDPVSEFLSRDRWSVLPAKQSDYPYFNTGIAVCQDLEVKPNTGLEETVAEGQKSSREEVDEEQCSIMLALNIATSRLSLFYKTSTLSTGQAGHMASLLAETVGTLAGDATSGSLTQLALSSGVQQRQIKEWNSQELVQSSAPTIHQIIRNLSLAQADHPALMAADGTLTYAELDAVSSKLARHLQSLGVTSGKLIPVCFNKSVWAIVAMLAINKAGAGFVPLDAAQPLSRLKLIMNQLDRPPVGLTSPQNQKLMDQLITPTLGVDSQSISALPRRAADETIQGADQWPVFPKAPSYCFFTSGSTGEPKGCLVDHAALASVETQCKALHLDSNSRVLQFASFSFGVSLIEIWCTLLAGGTVCMPSDSDRVSNLADAIRSMAMNWAFVTPTVLSTIDPENVPGLQTILVAGEPLKKAQISLWADRTHLFQAYGFTEWAGVCCVSPQIHSVAGLGIIGTPANARCWLIEPDNPHRIAPIGAVAELFVEGPSLAQGYFNDPERTALGFLEAPAWRQHELQVDQADSGDTAGVRCYKTGDLAYYDSNGLIRYVSRRDRQVKVRGQRIDLGEPEFHITQASPLFRKAVIDAIEPADGNGVAGLVAFVEIPSSTITPGTSNPGDAFFTMPDREFVENARRSIEILEQKLPDVMIPRLFLQISHMPLTVTGKIDRLRLRKEAEQLRLEDLLVWSGVTTGAVEVPQTVHEILIHQIVVELLSLSPTQVGMEHSFFALGGDSVKAMKMVSRARAAGLELKTTHIFAAANLRELARTAAELGDSPSNRASSGEPFDLVNAQSKQALISNAALLCGVEEAQIENMYPCTPLQEGMMALSMEKPGAYIARFVHRLQPHVDLVSFRRAWEAVFQASPILRTRLVTQPDSNSMFQVVLREDFQWDNTSPNMATWDTYMKPHPTDKLLLGSPLVHAGILAGSDSSTFDCDTSANYFIAMMHHSICDRWSYGLMMDMLEKSYAGEALVMNSPAPFIKYLSGQLSDSGSETYWRSRFEGNSGEVFPALPSSTYTPAPSSRLQISIPCLHDVPSGHTMSNVIRLAWAMVVSHYTSSPDVVFGVTVSGRAAPVADIDKMVAPIVATIPLRVLLSSKDTIRTALDRIHKQSNEMVPFEQFGLQRIRKVSSEAADGCGFQSKLIVQPRWADEHRPFLETLEAGSSVAGGFSSWALSVSCSLTDSRKVDVTMEFDELVLSAPKVKRISQHFEQTLQFLLTEPSLPLEEVPYLSSMDLKELRQWDEPLTQAQECHECVHELIKRRCLERPTADAIWAWDGKLTYAELDQVSTRLAAHLIETCGVKTGVIVPICMEKTLWTTVAILAIIKTGGAFVLLNPSQPSLRLASICDRVQSVCIITSPSKLELAQTLAPVAIVAGQDQSEKWPPADACTPMAAIQESSILYVAFTSGSTGVPKGAVLDHRAFRTSALALNTATRLTCESRMLQLSSYSFDACIMDTLGSLIAGACLCVLSDLEVQNELAIAGRRFLLTHAHTTPSMARHILRSEPNFTEILITGGEPLTPADVADWAGNPTCRVMNAYGPAECAVLATIQSFTTAPKPQNIGFPLAGVCCFVAHPDDHNILLPIGAVGELLVEGPTVGRGYVGDEAQSRKAFLLSPPAWMRLLRPEGSYGRIYKTGDLVRYNDDGSLQYVGRRDTQVKLRGQRIELGEVENHVRQAWPNIDQVAVEMTTLKIASSSPTTQSLVAFILMTDVAANSINGTSDDDLPLAEYPSSSFKNQAADTHAKLQDRMPLYMVPEIFVPLRYLPKSPSGKLDRRRLRGIVEGCAPEELALYRLDSVKVSIRAPTTDAEQKFHDVWAHVLNRPPDEFGVDDNFYHMGGDSITAMQIVAQARFKGLQVSSDEIMRHKTISQILLHSEHSMPGLPIDCESQQQDEDEAIDTWFDLSPVQQMFLDQQPEGTNISRFNQTFLLRVNQPISLEALQAALGNIQARHHMLRAQFASLPDNGRWMQKILPAGLGEDGQWAQCYCTSDRVQSRSDLEAVATAATQLIDVEKGPLTVVKLVDVMEDHSQFIFLATHHLVIDLVSWRVILADLSTLLAGETLPEKTDSISFQSWCRRQAQYAQQSLSPQAVLPCALPQSYHEDKRDFWLVSPHQFNCMGDTQLQSFTLDQESTRVLFKAAQIAYDCQPVEVLHAGLLFSFLETFRTRDAPIVFNESHGRESWDSAINLGQTVGWFTTVWPVFMSADLEHDRHSFHRVLRLVKDARRSVPHNGWAYFTSLYLNTEGQSMFHHPQPMEIIFNYAGEFQQLEQANAMFNSESHESQGALDAGNDIQRFGIFEVGASVQNGSLRIQFVYPREIQHEDQIHQWMKTYQETLQVAASELQAVTQSNTHSRYTLSDFPLLPSLTYPELQELAVTTLPALGISVEDVAQIYPCSPSQQGMLIAQAKAASNYNGSETWAVSTSMNGERRPVDSQRLYAACVQVIKRHAALRTVFVESPRSGSYMEQVVLRDVKPEIVLSRTSLSASDPPLPGSMSDGWHKGELMHHMNLCTRKVDGQEEVMLRIDISHAITDRTTMQIIQRDLGLAYDGKLFPGTGPLFSEYVSYIERQDGENDSRYWQKYLQGVEPCLFPRIGGNENAPAKEFGYVSRRLSQGSMGNATIDTFCRRHSITMWNLAALAWALVLRSFTNSDHICFGYVKSGRDLPIDGIQDAVGAIFNPLTCRVSFAEESTVEHSIYKLKQEYLDSLRHQCFPLSKAHRLAGISDGSLFNSSVGVQSSVNLRDAAGSLDFTTLAKEDGAEEDLIMMMIPGTDNTILDLRYKTRVLSPAQASTVLLTFEKAIQSILAADGNAPITSVDILSEGDFDLIWARNQNVPPRVESTVHQIIHERYIENPNSEAVCDTEGSFTYRELEVLSSSLARHLIVNSGGLLPDEVIPIYTTKSRWTPVAMLAVLKAGGTILLLDTSYPPQRRMEMCAEVEARTVISSPEHASLSQDLATSVVLLGPEHCAWDVDCPADGDANDIVLPTVQPGGAVFVVFTSGSTGKPKGIIIEHGSYCTSARDHIKTCGLTRHSRVAQFSSYAFDMSFTEQLNALMAGGCVCVISDEQRKDSFGEVCSRLNANFAQLVPSVARLFRPEDLPTIRTLYLGGESMTQTDIASWAPRVRLINAYGPAECSAVSVIQSSICTSSDPRNIGNPVGCVLWVVDPNNHHKLVPPGSIGELVIEGPIVGRGYIKLPEQTAQAFVEPPAWLRALRPTSMKGSRLYKTGDLVRSNPDGSLLVLGRRDRQVKLRGQRLELAEVEFHVQRSFGDAVHDVVTQVILPAGSTKPQLVAMVLTPEEIGQAEESPVDEPRIFGVPSDSFATQIAAAEVRLRQQIPDFMVPSIFIPVVHMPRTQSGKVDLNRLRNLATAMSLESLQKYRAPASSSLSNEPRLCGEAEHALARIWATLLDISMETISRSDNFFFRGGHSIDAMKASALGRAAGMSFGVADIFDHPILSDLAKLAFSKEVIEHVSWKPFSLSPVEDPQALHADLSAKRIIPASSTLQDVLPATQAQRLFIDRGTFHSYNWIIKGRSLDTDRLRKACQALAERHSILRTSFVEHDGQLIQLVLANCDVQLREIRCWPDEDPLDVCKALWDSKDCADLDFVKGSMPVRFTLVSRPGDEHVILTIQISHSQWDGVSLPRLFGDLAAIYNEASLAPTSQFADYLYHRASSMADNVKENPTFSFWREYLSGAEMAVPFPPRVGKLIVDPGAAAQSDHTLWGRKGISPPPSVPSGVTMATLVKAAVAFYLSRYQNQTDIVFGHTVNGRNLPLDNIESLLGCALNFVPLRITFPSGPAEWTVMDLLSHAQNQYIRALSHEHVELRDIFHHSTDWPADRPLSLIVQHQNIDLNHKLPLQGNPSDNEGADDSALDVQLSRFSRFDPLDEVWIFTEPHADRLEVQVCANSRVLQQAEATNLAENVAAIIEKFSANPMAKLAEIAL</sequence>
<dbReference type="Gene3D" id="1.10.1200.10">
    <property type="entry name" value="ACP-like"/>
    <property type="match status" value="3"/>
</dbReference>
<feature type="domain" description="Carrier" evidence="4">
    <location>
        <begin position="1929"/>
        <end position="2005"/>
    </location>
</feature>
<reference evidence="5" key="1">
    <citation type="submission" date="2021-07" db="EMBL/GenBank/DDBJ databases">
        <authorList>
            <person name="Branca A.L. A."/>
        </authorList>
    </citation>
    <scope>NUCLEOTIDE SEQUENCE</scope>
</reference>
<dbReference type="FunFam" id="3.30.559.30:FF:000002">
    <property type="entry name" value="Nonribosomal peptide synthase Pes1"/>
    <property type="match status" value="1"/>
</dbReference>
<dbReference type="SMART" id="SM00823">
    <property type="entry name" value="PKS_PP"/>
    <property type="match status" value="2"/>
</dbReference>
<dbReference type="Pfam" id="PF00550">
    <property type="entry name" value="PP-binding"/>
    <property type="match status" value="3"/>
</dbReference>
<dbReference type="InterPro" id="IPR036736">
    <property type="entry name" value="ACP-like_sf"/>
</dbReference>
<name>A0A9W4JNX9_9EURO</name>
<dbReference type="CDD" id="cd19545">
    <property type="entry name" value="FUM14_C_NRPS-like"/>
    <property type="match status" value="1"/>
</dbReference>
<dbReference type="PROSITE" id="PS50075">
    <property type="entry name" value="CARRIER"/>
    <property type="match status" value="3"/>
</dbReference>
<dbReference type="GO" id="GO:0005737">
    <property type="term" value="C:cytoplasm"/>
    <property type="evidence" value="ECO:0007669"/>
    <property type="project" value="TreeGrafter"/>
</dbReference>
<evidence type="ECO:0000259" key="4">
    <source>
        <dbReference type="PROSITE" id="PS50075"/>
    </source>
</evidence>
<dbReference type="PROSITE" id="PS00455">
    <property type="entry name" value="AMP_BINDING"/>
    <property type="match status" value="2"/>
</dbReference>
<dbReference type="InterPro" id="IPR001242">
    <property type="entry name" value="Condensation_dom"/>
</dbReference>
<dbReference type="SUPFAM" id="SSF56801">
    <property type="entry name" value="Acetyl-CoA synthetase-like"/>
    <property type="match status" value="3"/>
</dbReference>
<dbReference type="FunFam" id="3.30.559.30:FF:000003">
    <property type="entry name" value="Nonribosomal peptide synthase SidD"/>
    <property type="match status" value="1"/>
</dbReference>
<evidence type="ECO:0000313" key="6">
    <source>
        <dbReference type="Proteomes" id="UP001152649"/>
    </source>
</evidence>
<dbReference type="OrthoDB" id="416786at2759"/>
<keyword evidence="2" id="KW-0597">Phosphoprotein</keyword>
<dbReference type="Pfam" id="PF00501">
    <property type="entry name" value="AMP-binding"/>
    <property type="match status" value="3"/>
</dbReference>
<dbReference type="InterPro" id="IPR042099">
    <property type="entry name" value="ANL_N_sf"/>
</dbReference>
<dbReference type="InterPro" id="IPR000873">
    <property type="entry name" value="AMP-dep_synth/lig_dom"/>
</dbReference>
<feature type="domain" description="Carrier" evidence="4">
    <location>
        <begin position="824"/>
        <end position="897"/>
    </location>
</feature>
<evidence type="ECO:0000256" key="2">
    <source>
        <dbReference type="ARBA" id="ARBA00022553"/>
    </source>
</evidence>
<keyword evidence="1" id="KW-0596">Phosphopantetheine</keyword>
<dbReference type="InterPro" id="IPR045851">
    <property type="entry name" value="AMP-bd_C_sf"/>
</dbReference>
<dbReference type="CDD" id="cd19534">
    <property type="entry name" value="E_NRPS"/>
    <property type="match status" value="1"/>
</dbReference>
<dbReference type="FunFam" id="3.30.300.30:FF:000015">
    <property type="entry name" value="Nonribosomal peptide synthase SidD"/>
    <property type="match status" value="3"/>
</dbReference>
<dbReference type="InterPro" id="IPR020845">
    <property type="entry name" value="AMP-binding_CS"/>
</dbReference>
<dbReference type="EMBL" id="CAJVPG010000429">
    <property type="protein sequence ID" value="CAG8412107.1"/>
    <property type="molecule type" value="Genomic_DNA"/>
</dbReference>
<dbReference type="InterPro" id="IPR020806">
    <property type="entry name" value="PKS_PP-bd"/>
</dbReference>
<dbReference type="PANTHER" id="PTHR45527">
    <property type="entry name" value="NONRIBOSOMAL PEPTIDE SYNTHETASE"/>
    <property type="match status" value="1"/>
</dbReference>
<evidence type="ECO:0000256" key="3">
    <source>
        <dbReference type="ARBA" id="ARBA00022598"/>
    </source>
</evidence>
<protein>
    <recommendedName>
        <fullName evidence="4">Carrier domain-containing protein</fullName>
    </recommendedName>
</protein>
<keyword evidence="3" id="KW-0436">Ligase</keyword>
<proteinExistence type="predicted"/>
<dbReference type="Gene3D" id="3.40.50.12780">
    <property type="entry name" value="N-terminal domain of ligase-like"/>
    <property type="match status" value="3"/>
</dbReference>
<dbReference type="CDD" id="cd05918">
    <property type="entry name" value="A_NRPS_SidN3_like"/>
    <property type="match status" value="3"/>
</dbReference>
<dbReference type="InterPro" id="IPR023213">
    <property type="entry name" value="CAT-like_dom_sf"/>
</dbReference>
<dbReference type="GO" id="GO:0031177">
    <property type="term" value="F:phosphopantetheine binding"/>
    <property type="evidence" value="ECO:0007669"/>
    <property type="project" value="InterPro"/>
</dbReference>
<dbReference type="GO" id="GO:0044550">
    <property type="term" value="P:secondary metabolite biosynthetic process"/>
    <property type="evidence" value="ECO:0007669"/>
    <property type="project" value="TreeGrafter"/>
</dbReference>
<dbReference type="FunFam" id="3.40.50.12780:FF:000014">
    <property type="entry name" value="Nonribosomal peptide synthetase 1"/>
    <property type="match status" value="1"/>
</dbReference>
<dbReference type="Gene3D" id="3.30.559.30">
    <property type="entry name" value="Nonribosomal peptide synthetase, condensation domain"/>
    <property type="match status" value="4"/>
</dbReference>
<dbReference type="Proteomes" id="UP001152649">
    <property type="component" value="Unassembled WGS sequence"/>
</dbReference>
<dbReference type="GO" id="GO:0016874">
    <property type="term" value="F:ligase activity"/>
    <property type="evidence" value="ECO:0007669"/>
    <property type="project" value="UniProtKB-KW"/>
</dbReference>
<dbReference type="NCBIfam" id="NF003417">
    <property type="entry name" value="PRK04813.1"/>
    <property type="match status" value="3"/>
</dbReference>
<dbReference type="SUPFAM" id="SSF47336">
    <property type="entry name" value="ACP-like"/>
    <property type="match status" value="3"/>
</dbReference>
<dbReference type="PANTHER" id="PTHR45527:SF12">
    <property type="entry name" value="NONRIBOSOMAL PEPTIDE SYNTHETASE IVOA"/>
    <property type="match status" value="1"/>
</dbReference>
<dbReference type="CDD" id="cd19542">
    <property type="entry name" value="CT_NRPS-like"/>
    <property type="match status" value="1"/>
</dbReference>
<dbReference type="Gene3D" id="3.30.559.10">
    <property type="entry name" value="Chloramphenicol acetyltransferase-like domain"/>
    <property type="match status" value="4"/>
</dbReference>
<feature type="domain" description="Carrier" evidence="4">
    <location>
        <begin position="3520"/>
        <end position="3596"/>
    </location>
</feature>
<keyword evidence="6" id="KW-1185">Reference proteome</keyword>
<dbReference type="InterPro" id="IPR009081">
    <property type="entry name" value="PP-bd_ACP"/>
</dbReference>
<dbReference type="GO" id="GO:0043041">
    <property type="term" value="P:amino acid activation for nonribosomal peptide biosynthetic process"/>
    <property type="evidence" value="ECO:0007669"/>
    <property type="project" value="TreeGrafter"/>
</dbReference>
<dbReference type="InterPro" id="IPR006162">
    <property type="entry name" value="Ppantetheine_attach_site"/>
</dbReference>
<dbReference type="Pfam" id="PF00668">
    <property type="entry name" value="Condensation"/>
    <property type="match status" value="4"/>
</dbReference>
<dbReference type="NCBIfam" id="TIGR01733">
    <property type="entry name" value="AA-adenyl-dom"/>
    <property type="match status" value="2"/>
</dbReference>
<accession>A0A9W4JNX9</accession>
<dbReference type="PROSITE" id="PS00012">
    <property type="entry name" value="PHOSPHOPANTETHEINE"/>
    <property type="match status" value="2"/>
</dbReference>